<sequence length="337" mass="38884">MEPQESQPKLGKELKDLKERIEAVALNYTALTNKIKTIKERPRQNYYQDPERRIVYNNCGKIDKNVNFCEIIYDDDSSEKEVYNVGSGATPQKKLNEQEQKRSFNPNPEMERSNITNKKKGRCRPLVIDSLSPYNVTEDILALPTTVTVGQMLQYPNQRRNLAQVLKRLLTTSKANFINVEEKKCTTGARCCIKIQGSFILAGLKWYKEEEEYNSEGGDTFDEFNYEEDEKIEEVEGCFIKEYYNENPALFLTNIIEVPIEEKEKKNLVELKIQKIIKNVDLTFQQKQEVEKFLLNKKGMFAQGLENLGHTEIIIHVINTGDAVPINQSPYKAAHGE</sequence>
<protein>
    <submittedName>
        <fullName evidence="2">24833_t:CDS:1</fullName>
    </submittedName>
</protein>
<keyword evidence="3" id="KW-1185">Reference proteome</keyword>
<name>A0ABN7W8R5_GIGMA</name>
<dbReference type="Proteomes" id="UP000789901">
    <property type="component" value="Unassembled WGS sequence"/>
</dbReference>
<evidence type="ECO:0000256" key="1">
    <source>
        <dbReference type="SAM" id="MobiDB-lite"/>
    </source>
</evidence>
<comment type="caution">
    <text evidence="2">The sequence shown here is derived from an EMBL/GenBank/DDBJ whole genome shotgun (WGS) entry which is preliminary data.</text>
</comment>
<proteinExistence type="predicted"/>
<feature type="non-terminal residue" evidence="2">
    <location>
        <position position="337"/>
    </location>
</feature>
<gene>
    <name evidence="2" type="ORF">GMARGA_LOCUS28023</name>
</gene>
<evidence type="ECO:0000313" key="3">
    <source>
        <dbReference type="Proteomes" id="UP000789901"/>
    </source>
</evidence>
<accession>A0ABN7W8R5</accession>
<reference evidence="2 3" key="1">
    <citation type="submission" date="2021-06" db="EMBL/GenBank/DDBJ databases">
        <authorList>
            <person name="Kallberg Y."/>
            <person name="Tangrot J."/>
            <person name="Rosling A."/>
        </authorList>
    </citation>
    <scope>NUCLEOTIDE SEQUENCE [LARGE SCALE GENOMIC DNA]</scope>
    <source>
        <strain evidence="2 3">120-4 pot B 10/14</strain>
    </source>
</reference>
<feature type="region of interest" description="Disordered" evidence="1">
    <location>
        <begin position="82"/>
        <end position="116"/>
    </location>
</feature>
<evidence type="ECO:0000313" key="2">
    <source>
        <dbReference type="EMBL" id="CAG8822167.1"/>
    </source>
</evidence>
<dbReference type="EMBL" id="CAJVQB010035152">
    <property type="protein sequence ID" value="CAG8822167.1"/>
    <property type="molecule type" value="Genomic_DNA"/>
</dbReference>
<organism evidence="2 3">
    <name type="scientific">Gigaspora margarita</name>
    <dbReference type="NCBI Taxonomy" id="4874"/>
    <lineage>
        <taxon>Eukaryota</taxon>
        <taxon>Fungi</taxon>
        <taxon>Fungi incertae sedis</taxon>
        <taxon>Mucoromycota</taxon>
        <taxon>Glomeromycotina</taxon>
        <taxon>Glomeromycetes</taxon>
        <taxon>Diversisporales</taxon>
        <taxon>Gigasporaceae</taxon>
        <taxon>Gigaspora</taxon>
    </lineage>
</organism>